<evidence type="ECO:0000313" key="1">
    <source>
        <dbReference type="EMBL" id="ODV62579.1"/>
    </source>
</evidence>
<sequence>MLIKKTNARCPLKLKTLGFLVFKKIALFSFYKNSLEIFRYCWNDDFIENLCISKILFDNDSININSEYKLDCNYKHNNNKRCVNSHTTKINVFVNMLLNGYPLNDKIGFLVTAHLIISLKEIALIFNINKKQTQQLLKISNYRLRNFLSAELLNPVENSKNLKQVFLKNKKSKINQNDS</sequence>
<name>A0A1D2VLU3_9ASCO</name>
<proteinExistence type="predicted"/>
<dbReference type="GeneID" id="30965549"/>
<protein>
    <submittedName>
        <fullName evidence="1">Uncharacterized protein</fullName>
    </submittedName>
</protein>
<reference evidence="2" key="1">
    <citation type="submission" date="2016-05" db="EMBL/GenBank/DDBJ databases">
        <title>Comparative genomics of biotechnologically important yeasts.</title>
        <authorList>
            <consortium name="DOE Joint Genome Institute"/>
            <person name="Riley R."/>
            <person name="Haridas S."/>
            <person name="Wolfe K.H."/>
            <person name="Lopes M.R."/>
            <person name="Hittinger C.T."/>
            <person name="Goker M."/>
            <person name="Salamov A."/>
            <person name="Wisecaver J."/>
            <person name="Long T.M."/>
            <person name="Aerts A.L."/>
            <person name="Barry K."/>
            <person name="Choi C."/>
            <person name="Clum A."/>
            <person name="Coughlan A.Y."/>
            <person name="Deshpande S."/>
            <person name="Douglass A.P."/>
            <person name="Hanson S.J."/>
            <person name="Klenk H.-P."/>
            <person name="Labutti K."/>
            <person name="Lapidus A."/>
            <person name="Lindquist E."/>
            <person name="Lipzen A."/>
            <person name="Meier-Kolthoff J.P."/>
            <person name="Ohm R.A."/>
            <person name="Otillar R.P."/>
            <person name="Pangilinan J."/>
            <person name="Peng Y."/>
            <person name="Rokas A."/>
            <person name="Rosa C.A."/>
            <person name="Scheuner C."/>
            <person name="Sibirny A.A."/>
            <person name="Slot J.C."/>
            <person name="Stielow J.B."/>
            <person name="Sun H."/>
            <person name="Kurtzman C.P."/>
            <person name="Blackwell M."/>
            <person name="Grigoriev I.V."/>
            <person name="Jeffries T.W."/>
        </authorList>
    </citation>
    <scope>NUCLEOTIDE SEQUENCE [LARGE SCALE GENOMIC DNA]</scope>
    <source>
        <strain evidence="2">DSM 1968</strain>
    </source>
</reference>
<dbReference type="Proteomes" id="UP000095038">
    <property type="component" value="Unassembled WGS sequence"/>
</dbReference>
<accession>A0A1D2VLU3</accession>
<dbReference type="InParanoid" id="A0A1D2VLU3"/>
<organism evidence="1 2">
    <name type="scientific">Ascoidea rubescens DSM 1968</name>
    <dbReference type="NCBI Taxonomy" id="1344418"/>
    <lineage>
        <taxon>Eukaryota</taxon>
        <taxon>Fungi</taxon>
        <taxon>Dikarya</taxon>
        <taxon>Ascomycota</taxon>
        <taxon>Saccharomycotina</taxon>
        <taxon>Saccharomycetes</taxon>
        <taxon>Ascoideaceae</taxon>
        <taxon>Ascoidea</taxon>
    </lineage>
</organism>
<dbReference type="RefSeq" id="XP_020048886.1">
    <property type="nucleotide sequence ID" value="XM_020191913.1"/>
</dbReference>
<dbReference type="EMBL" id="KV454477">
    <property type="protein sequence ID" value="ODV62579.1"/>
    <property type="molecule type" value="Genomic_DNA"/>
</dbReference>
<gene>
    <name evidence="1" type="ORF">ASCRUDRAFT_7128</name>
</gene>
<dbReference type="AlphaFoldDB" id="A0A1D2VLU3"/>
<keyword evidence="2" id="KW-1185">Reference proteome</keyword>
<evidence type="ECO:0000313" key="2">
    <source>
        <dbReference type="Proteomes" id="UP000095038"/>
    </source>
</evidence>